<dbReference type="CDD" id="cd06261">
    <property type="entry name" value="TM_PBP2"/>
    <property type="match status" value="1"/>
</dbReference>
<protein>
    <submittedName>
        <fullName evidence="9">ABC transport system permease protein</fullName>
    </submittedName>
</protein>
<comment type="subcellular location">
    <subcellularLocation>
        <location evidence="1 7">Cell membrane</location>
        <topology evidence="1 7">Multi-pass membrane protein</topology>
    </subcellularLocation>
</comment>
<keyword evidence="6 7" id="KW-0472">Membrane</keyword>
<dbReference type="PROSITE" id="PS50928">
    <property type="entry name" value="ABC_TM1"/>
    <property type="match status" value="1"/>
</dbReference>
<keyword evidence="10" id="KW-1185">Reference proteome</keyword>
<feature type="transmembrane region" description="Helical" evidence="7">
    <location>
        <begin position="24"/>
        <end position="46"/>
    </location>
</feature>
<evidence type="ECO:0000259" key="8">
    <source>
        <dbReference type="PROSITE" id="PS50928"/>
    </source>
</evidence>
<dbReference type="InterPro" id="IPR000515">
    <property type="entry name" value="MetI-like"/>
</dbReference>
<evidence type="ECO:0000256" key="4">
    <source>
        <dbReference type="ARBA" id="ARBA00022692"/>
    </source>
</evidence>
<dbReference type="Gene3D" id="1.10.3720.10">
    <property type="entry name" value="MetI-like"/>
    <property type="match status" value="1"/>
</dbReference>
<sequence length="342" mass="37769">MIVRVLRNPVEKSSLMIKYLAKKVLTWLLVIFLATNLTYFLASLFLDPRSNYVGRRPPLSPEEVNRQLAAHNLSPETPLLERWWNWLCGILFHWDWGESPVGVPVNSEIGYRIWVSAELLLLATIISVILGVAVGVYTASRQYKIGDRIWQGISIITMNVHVVVASLVVVALALKINEKAGKRVFFVTGASDPDVHGFFPKLIDTLQHLALPTISLVIITYAGYHMMQRSLLLDNLGADYVRTARAKGLTRGQAIRKHALRTSIIPVATSVAFSVPGIFTGAVMTERIFAWRGMGQYFLETISKNDVHGAVAVAAFGALMVAVSAILADLVVVALDPRVRVS</sequence>
<dbReference type="STRING" id="662755.CRES_0958"/>
<feature type="transmembrane region" description="Helical" evidence="7">
    <location>
        <begin position="310"/>
        <end position="335"/>
    </location>
</feature>
<dbReference type="Pfam" id="PF00528">
    <property type="entry name" value="BPD_transp_1"/>
    <property type="match status" value="1"/>
</dbReference>
<keyword evidence="5 7" id="KW-1133">Transmembrane helix</keyword>
<evidence type="ECO:0000256" key="6">
    <source>
        <dbReference type="ARBA" id="ARBA00023136"/>
    </source>
</evidence>
<organism evidence="9 10">
    <name type="scientific">Corynebacterium resistens (strain DSM 45100 / JCM 12819 / GTC 2026 / SICGH 158)</name>
    <dbReference type="NCBI Taxonomy" id="662755"/>
    <lineage>
        <taxon>Bacteria</taxon>
        <taxon>Bacillati</taxon>
        <taxon>Actinomycetota</taxon>
        <taxon>Actinomycetes</taxon>
        <taxon>Mycobacteriales</taxon>
        <taxon>Corynebacteriaceae</taxon>
        <taxon>Corynebacterium</taxon>
    </lineage>
</organism>
<evidence type="ECO:0000256" key="3">
    <source>
        <dbReference type="ARBA" id="ARBA00022475"/>
    </source>
</evidence>
<dbReference type="EMBL" id="CP002857">
    <property type="protein sequence ID" value="AEI09314.1"/>
    <property type="molecule type" value="Genomic_DNA"/>
</dbReference>
<reference evidence="9 10" key="1">
    <citation type="journal article" date="2012" name="BMC Genomics">
        <title>Complete genome sequence, lifestyle, and multi-drug resistance of the human pathogen Corynebacterium resistens DSM 45100 isolated from blood samples of a leukemia patient.</title>
        <authorList>
            <person name="Schroder J."/>
            <person name="Maus I."/>
            <person name="Meyer K."/>
            <person name="Wordemann S."/>
            <person name="Blom J."/>
            <person name="Jaenicke S."/>
            <person name="Schneider J."/>
            <person name="Trost E."/>
            <person name="Tauch A."/>
        </authorList>
    </citation>
    <scope>NUCLEOTIDE SEQUENCE [LARGE SCALE GENOMIC DNA]</scope>
    <source>
        <strain evidence="10">DSM 45100 / JCM 12819 / CCUG 50093 / GTC 2026 / SICGH 158</strain>
    </source>
</reference>
<dbReference type="GO" id="GO:0055085">
    <property type="term" value="P:transmembrane transport"/>
    <property type="evidence" value="ECO:0007669"/>
    <property type="project" value="InterPro"/>
</dbReference>
<dbReference type="InterPro" id="IPR035906">
    <property type="entry name" value="MetI-like_sf"/>
</dbReference>
<dbReference type="AlphaFoldDB" id="F8E1P7"/>
<dbReference type="HOGENOM" id="CLU_036879_1_2_11"/>
<evidence type="ECO:0000256" key="7">
    <source>
        <dbReference type="RuleBase" id="RU363032"/>
    </source>
</evidence>
<dbReference type="GO" id="GO:0005886">
    <property type="term" value="C:plasma membrane"/>
    <property type="evidence" value="ECO:0007669"/>
    <property type="project" value="UniProtKB-SubCell"/>
</dbReference>
<name>F8E1P7_CORRG</name>
<dbReference type="KEGG" id="crd:CRES_0958"/>
<evidence type="ECO:0000256" key="5">
    <source>
        <dbReference type="ARBA" id="ARBA00022989"/>
    </source>
</evidence>
<dbReference type="PANTHER" id="PTHR30465">
    <property type="entry name" value="INNER MEMBRANE ABC TRANSPORTER"/>
    <property type="match status" value="1"/>
</dbReference>
<evidence type="ECO:0000256" key="1">
    <source>
        <dbReference type="ARBA" id="ARBA00004651"/>
    </source>
</evidence>
<dbReference type="PANTHER" id="PTHR30465:SF0">
    <property type="entry name" value="OLIGOPEPTIDE TRANSPORT SYSTEM PERMEASE PROTEIN APPB"/>
    <property type="match status" value="1"/>
</dbReference>
<comment type="similarity">
    <text evidence="7">Belongs to the binding-protein-dependent transport system permease family.</text>
</comment>
<feature type="transmembrane region" description="Helical" evidence="7">
    <location>
        <begin position="264"/>
        <end position="290"/>
    </location>
</feature>
<dbReference type="SUPFAM" id="SSF161098">
    <property type="entry name" value="MetI-like"/>
    <property type="match status" value="1"/>
</dbReference>
<keyword evidence="4 7" id="KW-0812">Transmembrane</keyword>
<proteinExistence type="inferred from homology"/>
<evidence type="ECO:0000313" key="9">
    <source>
        <dbReference type="EMBL" id="AEI09314.1"/>
    </source>
</evidence>
<feature type="domain" description="ABC transmembrane type-1" evidence="8">
    <location>
        <begin position="113"/>
        <end position="332"/>
    </location>
</feature>
<keyword evidence="3" id="KW-1003">Cell membrane</keyword>
<keyword evidence="2 7" id="KW-0813">Transport</keyword>
<gene>
    <name evidence="9" type="ordered locus">CRES_0958</name>
</gene>
<dbReference type="Proteomes" id="UP000000492">
    <property type="component" value="Chromosome"/>
</dbReference>
<evidence type="ECO:0000313" key="10">
    <source>
        <dbReference type="Proteomes" id="UP000000492"/>
    </source>
</evidence>
<feature type="transmembrane region" description="Helical" evidence="7">
    <location>
        <begin position="113"/>
        <end position="137"/>
    </location>
</feature>
<feature type="transmembrane region" description="Helical" evidence="7">
    <location>
        <begin position="149"/>
        <end position="174"/>
    </location>
</feature>
<dbReference type="eggNOG" id="COG0601">
    <property type="taxonomic scope" value="Bacteria"/>
</dbReference>
<accession>F8E1P7</accession>
<evidence type="ECO:0000256" key="2">
    <source>
        <dbReference type="ARBA" id="ARBA00022448"/>
    </source>
</evidence>